<sequence length="151" mass="16322">MRDDAGGGPPNHREAEEVHGVGDEHSRAMMKGGLVEGDMGNGIDQTGHSQHMARPWELQCRGRVPDASETGLSTIDDRHGSPPERKGPGLTRIPLGCGVERIGPLIPEKAVDGFYPSRSLAMIDDVDGVIPTFLLNPMFIRASIICEREES</sequence>
<proteinExistence type="predicted"/>
<dbReference type="Proteomes" id="UP001149074">
    <property type="component" value="Unassembled WGS sequence"/>
</dbReference>
<evidence type="ECO:0000313" key="3">
    <source>
        <dbReference type="Proteomes" id="UP001149074"/>
    </source>
</evidence>
<reference evidence="2" key="2">
    <citation type="journal article" date="2023" name="IMA Fungus">
        <title>Comparative genomic study of the Penicillium genus elucidates a diverse pangenome and 15 lateral gene transfer events.</title>
        <authorList>
            <person name="Petersen C."/>
            <person name="Sorensen T."/>
            <person name="Nielsen M.R."/>
            <person name="Sondergaard T.E."/>
            <person name="Sorensen J.L."/>
            <person name="Fitzpatrick D.A."/>
            <person name="Frisvad J.C."/>
            <person name="Nielsen K.L."/>
        </authorList>
    </citation>
    <scope>NUCLEOTIDE SEQUENCE</scope>
    <source>
        <strain evidence="2">IBT 30761</strain>
    </source>
</reference>
<feature type="region of interest" description="Disordered" evidence="1">
    <location>
        <begin position="1"/>
        <end position="24"/>
    </location>
</feature>
<dbReference type="EMBL" id="JAPQKI010000004">
    <property type="protein sequence ID" value="KAJ5103331.1"/>
    <property type="molecule type" value="Genomic_DNA"/>
</dbReference>
<reference evidence="2" key="1">
    <citation type="submission" date="2022-11" db="EMBL/GenBank/DDBJ databases">
        <authorList>
            <person name="Petersen C."/>
        </authorList>
    </citation>
    <scope>NUCLEOTIDE SEQUENCE</scope>
    <source>
        <strain evidence="2">IBT 30761</strain>
    </source>
</reference>
<comment type="caution">
    <text evidence="2">The sequence shown here is derived from an EMBL/GenBank/DDBJ whole genome shotgun (WGS) entry which is preliminary data.</text>
</comment>
<accession>A0A9W9FN85</accession>
<feature type="compositionally biased region" description="Basic and acidic residues" evidence="1">
    <location>
        <begin position="75"/>
        <end position="87"/>
    </location>
</feature>
<evidence type="ECO:0000256" key="1">
    <source>
        <dbReference type="SAM" id="MobiDB-lite"/>
    </source>
</evidence>
<evidence type="ECO:0000313" key="2">
    <source>
        <dbReference type="EMBL" id="KAJ5103331.1"/>
    </source>
</evidence>
<dbReference type="AlphaFoldDB" id="A0A9W9FN85"/>
<feature type="region of interest" description="Disordered" evidence="1">
    <location>
        <begin position="65"/>
        <end position="92"/>
    </location>
</feature>
<protein>
    <submittedName>
        <fullName evidence="2">Uncharacterized protein</fullName>
    </submittedName>
</protein>
<name>A0A9W9FN85_9EURO</name>
<organism evidence="2 3">
    <name type="scientific">Penicillium argentinense</name>
    <dbReference type="NCBI Taxonomy" id="1131581"/>
    <lineage>
        <taxon>Eukaryota</taxon>
        <taxon>Fungi</taxon>
        <taxon>Dikarya</taxon>
        <taxon>Ascomycota</taxon>
        <taxon>Pezizomycotina</taxon>
        <taxon>Eurotiomycetes</taxon>
        <taxon>Eurotiomycetidae</taxon>
        <taxon>Eurotiales</taxon>
        <taxon>Aspergillaceae</taxon>
        <taxon>Penicillium</taxon>
    </lineage>
</organism>
<feature type="region of interest" description="Disordered" evidence="1">
    <location>
        <begin position="33"/>
        <end position="52"/>
    </location>
</feature>
<dbReference type="GeneID" id="81355333"/>
<gene>
    <name evidence="2" type="ORF">N7532_003860</name>
</gene>
<dbReference type="RefSeq" id="XP_056476711.1">
    <property type="nucleotide sequence ID" value="XM_056616354.1"/>
</dbReference>
<keyword evidence="3" id="KW-1185">Reference proteome</keyword>